<gene>
    <name evidence="1" type="ORF">PAXRUDRAFT_70162</name>
</gene>
<proteinExistence type="predicted"/>
<dbReference type="Proteomes" id="UP000054538">
    <property type="component" value="Unassembled WGS sequence"/>
</dbReference>
<dbReference type="InParanoid" id="A0A0D0D4B1"/>
<dbReference type="HOGENOM" id="CLU_3129848_0_0_1"/>
<name>A0A0D0D4B1_9AGAM</name>
<dbReference type="EMBL" id="KN828539">
    <property type="protein sequence ID" value="KIK74819.1"/>
    <property type="molecule type" value="Genomic_DNA"/>
</dbReference>
<dbReference type="OrthoDB" id="2689466at2759"/>
<reference evidence="2" key="2">
    <citation type="submission" date="2015-01" db="EMBL/GenBank/DDBJ databases">
        <title>Evolutionary Origins and Diversification of the Mycorrhizal Mutualists.</title>
        <authorList>
            <consortium name="DOE Joint Genome Institute"/>
            <consortium name="Mycorrhizal Genomics Consortium"/>
            <person name="Kohler A."/>
            <person name="Kuo A."/>
            <person name="Nagy L.G."/>
            <person name="Floudas D."/>
            <person name="Copeland A."/>
            <person name="Barry K.W."/>
            <person name="Cichocki N."/>
            <person name="Veneault-Fourrey C."/>
            <person name="LaButti K."/>
            <person name="Lindquist E.A."/>
            <person name="Lipzen A."/>
            <person name="Lundell T."/>
            <person name="Morin E."/>
            <person name="Murat C."/>
            <person name="Riley R."/>
            <person name="Ohm R."/>
            <person name="Sun H."/>
            <person name="Tunlid A."/>
            <person name="Henrissat B."/>
            <person name="Grigoriev I.V."/>
            <person name="Hibbett D.S."/>
            <person name="Martin F."/>
        </authorList>
    </citation>
    <scope>NUCLEOTIDE SEQUENCE [LARGE SCALE GENOMIC DNA]</scope>
    <source>
        <strain evidence="2">Ve08.2h10</strain>
    </source>
</reference>
<protein>
    <submittedName>
        <fullName evidence="1">Uncharacterized protein</fullName>
    </submittedName>
</protein>
<sequence>NVYHQAILYWKGMCSTTSLAPLRVCLDCHHALCAKEPSQPKSSLANFQYY</sequence>
<reference evidence="1 2" key="1">
    <citation type="submission" date="2014-04" db="EMBL/GenBank/DDBJ databases">
        <authorList>
            <consortium name="DOE Joint Genome Institute"/>
            <person name="Kuo A."/>
            <person name="Kohler A."/>
            <person name="Jargeat P."/>
            <person name="Nagy L.G."/>
            <person name="Floudas D."/>
            <person name="Copeland A."/>
            <person name="Barry K.W."/>
            <person name="Cichocki N."/>
            <person name="Veneault-Fourrey C."/>
            <person name="LaButti K."/>
            <person name="Lindquist E.A."/>
            <person name="Lipzen A."/>
            <person name="Lundell T."/>
            <person name="Morin E."/>
            <person name="Murat C."/>
            <person name="Sun H."/>
            <person name="Tunlid A."/>
            <person name="Henrissat B."/>
            <person name="Grigoriev I.V."/>
            <person name="Hibbett D.S."/>
            <person name="Martin F."/>
            <person name="Nordberg H.P."/>
            <person name="Cantor M.N."/>
            <person name="Hua S.X."/>
        </authorList>
    </citation>
    <scope>NUCLEOTIDE SEQUENCE [LARGE SCALE GENOMIC DNA]</scope>
    <source>
        <strain evidence="1 2">Ve08.2h10</strain>
    </source>
</reference>
<evidence type="ECO:0000313" key="2">
    <source>
        <dbReference type="Proteomes" id="UP000054538"/>
    </source>
</evidence>
<keyword evidence="2" id="KW-1185">Reference proteome</keyword>
<feature type="non-terminal residue" evidence="1">
    <location>
        <position position="1"/>
    </location>
</feature>
<accession>A0A0D0D4B1</accession>
<evidence type="ECO:0000313" key="1">
    <source>
        <dbReference type="EMBL" id="KIK74819.1"/>
    </source>
</evidence>
<organism evidence="1 2">
    <name type="scientific">Paxillus rubicundulus Ve08.2h10</name>
    <dbReference type="NCBI Taxonomy" id="930991"/>
    <lineage>
        <taxon>Eukaryota</taxon>
        <taxon>Fungi</taxon>
        <taxon>Dikarya</taxon>
        <taxon>Basidiomycota</taxon>
        <taxon>Agaricomycotina</taxon>
        <taxon>Agaricomycetes</taxon>
        <taxon>Agaricomycetidae</taxon>
        <taxon>Boletales</taxon>
        <taxon>Paxilineae</taxon>
        <taxon>Paxillaceae</taxon>
        <taxon>Paxillus</taxon>
    </lineage>
</organism>
<dbReference type="AlphaFoldDB" id="A0A0D0D4B1"/>
<feature type="non-terminal residue" evidence="1">
    <location>
        <position position="50"/>
    </location>
</feature>